<dbReference type="Proteomes" id="UP000320851">
    <property type="component" value="Chromosome"/>
</dbReference>
<dbReference type="RefSeq" id="WP_015085610.1">
    <property type="nucleotide sequence ID" value="NZ_CP024948.1"/>
</dbReference>
<protein>
    <submittedName>
        <fullName evidence="1">Uncharacterized protein</fullName>
    </submittedName>
</protein>
<dbReference type="AlphaFoldDB" id="A0A293RT28"/>
<sequence length="396" mass="46600">MIVLKRLDKILKTSLMAGVLVSTINPLIAKQPIAISDEEFLSYIKQSNPKYFEFISRIPKGKDFLLSCKKEINANNYVFVAEQIKGKELETYHPNERNLAESSLKDYKKALNNCVEYSLDLDSGKKDNLVVSDNTLNYYFDPKNFRKKEYEKYPQACNHKIGNKPLKTRNIPYERNISYAQKKEIMEEWREDMLDCFSNLANEQSIAKYNGRVKSIEYYATHDKERKLMTEKCEEIDMQSFSSNKEPTQEQQVHCKQVKLGEYLYKERLKKRLQKQDLERRKIIIKDLAHCYVEMASSLEKGKDYLKEDKKCRDYIHISAGGGTSWGTLIPTLPYPSLLLRLKRVDKINTTQLQQCYKTFANNLLKAGDYTPLKENFLTECRNQMDTYFYEKRSFY</sequence>
<name>A0A293RT28_HELPX</name>
<dbReference type="EMBL" id="CP024948">
    <property type="protein sequence ID" value="QDY61109.1"/>
    <property type="molecule type" value="Genomic_DNA"/>
</dbReference>
<evidence type="ECO:0000313" key="2">
    <source>
        <dbReference type="Proteomes" id="UP000320851"/>
    </source>
</evidence>
<evidence type="ECO:0000313" key="1">
    <source>
        <dbReference type="EMBL" id="QDY61109.1"/>
    </source>
</evidence>
<proteinExistence type="predicted"/>
<gene>
    <name evidence="1" type="ORF">CV728_06375</name>
</gene>
<accession>A0A293RT28</accession>
<organism evidence="1 2">
    <name type="scientific">Helicobacter pylori</name>
    <name type="common">Campylobacter pylori</name>
    <dbReference type="NCBI Taxonomy" id="210"/>
    <lineage>
        <taxon>Bacteria</taxon>
        <taxon>Pseudomonadati</taxon>
        <taxon>Campylobacterota</taxon>
        <taxon>Epsilonproteobacteria</taxon>
        <taxon>Campylobacterales</taxon>
        <taxon>Helicobacteraceae</taxon>
        <taxon>Helicobacter</taxon>
    </lineage>
</organism>
<reference evidence="1 2" key="1">
    <citation type="journal article" date="2019" name="Sci. Rep.">
        <title>Evolutionary mechanism leading to the multi-cagA genotype in Helicobacter pylori.</title>
        <authorList>
            <person name="Su H."/>
            <person name="Tissera K."/>
            <person name="Jang S."/>
            <person name="Choi Y.H."/>
            <person name="Kim A."/>
            <person name="Cho Y.J."/>
            <person name="Li M."/>
            <person name="Gunawardhana N."/>
            <person name="Merrell D.S."/>
            <person name="Ge L."/>
            <person name="Cha J.H."/>
        </authorList>
    </citation>
    <scope>NUCLEOTIDE SEQUENCE [LARGE SCALE GENOMIC DNA]</scope>
    <source>
        <strain evidence="1 2">B140</strain>
    </source>
</reference>